<comment type="caution">
    <text evidence="8">The sequence shown here is derived from an EMBL/GenBank/DDBJ whole genome shotgun (WGS) entry which is preliminary data.</text>
</comment>
<dbReference type="Gene3D" id="3.90.550.50">
    <property type="match status" value="1"/>
</dbReference>
<sequence>MAFKIHPSVFLRGSFALISICFVLSVFLIQPYFEKYNNSVQQVEQWASPEKEITPIDPKYHKALTTNHRLFIILISSNSTIGRVPHLMETWGSAFIQTRFSAGLFFEFLENRNKTYYPYKNIPYIQKYKDMMESLKDKPNAKDINLAIKEINALDYYVHNTKAEWLFRGVDDTFVNMNEFPRFFTSLPDPTGKALLYGDCIESPTPYLHGGSGILMSREMAKKLLNHSSEWLKEIESPEEVYFSKLIESAGFDVSEFGSPYFMGIFNKNEKDFDKIDKCRAFSKSSNRKCPDVISNVKKTIFFHDSYHKMTMDNWTSLVEEGPDNLNWLHGKKQERFCY</sequence>
<keyword evidence="6 7" id="KW-0472">Membrane</keyword>
<dbReference type="PANTHER" id="PTHR23033">
    <property type="entry name" value="BETA1,3-GALACTOSYLTRANSFERASE"/>
    <property type="match status" value="1"/>
</dbReference>
<evidence type="ECO:0000256" key="6">
    <source>
        <dbReference type="ARBA" id="ARBA00023136"/>
    </source>
</evidence>
<keyword evidence="3 7" id="KW-0812">Transmembrane</keyword>
<evidence type="ECO:0000256" key="5">
    <source>
        <dbReference type="ARBA" id="ARBA00022989"/>
    </source>
</evidence>
<keyword evidence="5 7" id="KW-1133">Transmembrane helix</keyword>
<reference evidence="8 9" key="1">
    <citation type="submission" date="2024-04" db="EMBL/GenBank/DDBJ databases">
        <title>Tritrichomonas musculus Genome.</title>
        <authorList>
            <person name="Alves-Ferreira E."/>
            <person name="Grigg M."/>
            <person name="Lorenzi H."/>
            <person name="Galac M."/>
        </authorList>
    </citation>
    <scope>NUCLEOTIDE SEQUENCE [LARGE SCALE GENOMIC DNA]</scope>
    <source>
        <strain evidence="8 9">EAF2021</strain>
    </source>
</reference>
<evidence type="ECO:0000256" key="2">
    <source>
        <dbReference type="ARBA" id="ARBA00006462"/>
    </source>
</evidence>
<evidence type="ECO:0000313" key="9">
    <source>
        <dbReference type="Proteomes" id="UP001470230"/>
    </source>
</evidence>
<gene>
    <name evidence="8" type="ORF">M9Y10_038622</name>
</gene>
<dbReference type="EMBL" id="JAPFFF010000006">
    <property type="protein sequence ID" value="KAK8887572.1"/>
    <property type="molecule type" value="Genomic_DNA"/>
</dbReference>
<dbReference type="Proteomes" id="UP001470230">
    <property type="component" value="Unassembled WGS sequence"/>
</dbReference>
<comment type="subcellular location">
    <subcellularLocation>
        <location evidence="1">Membrane</location>
        <topology evidence="1">Single-pass type II membrane protein</topology>
    </subcellularLocation>
</comment>
<feature type="transmembrane region" description="Helical" evidence="7">
    <location>
        <begin position="9"/>
        <end position="33"/>
    </location>
</feature>
<dbReference type="PANTHER" id="PTHR23033:SF14">
    <property type="entry name" value="GLYCOPROTEIN-N-ACETYLGALACTOSAMINE 3-BETA-GALACTOSYLTRANSFERASE 1-RELATED"/>
    <property type="match status" value="1"/>
</dbReference>
<dbReference type="InterPro" id="IPR026050">
    <property type="entry name" value="C1GALT1/C1GALT1_chp1"/>
</dbReference>
<accession>A0ABR2K8W4</accession>
<evidence type="ECO:0000256" key="3">
    <source>
        <dbReference type="ARBA" id="ARBA00022692"/>
    </source>
</evidence>
<organism evidence="8 9">
    <name type="scientific">Tritrichomonas musculus</name>
    <dbReference type="NCBI Taxonomy" id="1915356"/>
    <lineage>
        <taxon>Eukaryota</taxon>
        <taxon>Metamonada</taxon>
        <taxon>Parabasalia</taxon>
        <taxon>Tritrichomonadida</taxon>
        <taxon>Tritrichomonadidae</taxon>
        <taxon>Tritrichomonas</taxon>
    </lineage>
</organism>
<evidence type="ECO:0000256" key="1">
    <source>
        <dbReference type="ARBA" id="ARBA00004606"/>
    </source>
</evidence>
<proteinExistence type="inferred from homology"/>
<comment type="similarity">
    <text evidence="2">Belongs to the glycosyltransferase 31 family. Beta3-Gal-T subfamily.</text>
</comment>
<evidence type="ECO:0000256" key="7">
    <source>
        <dbReference type="SAM" id="Phobius"/>
    </source>
</evidence>
<keyword evidence="4" id="KW-0735">Signal-anchor</keyword>
<evidence type="ECO:0000256" key="4">
    <source>
        <dbReference type="ARBA" id="ARBA00022968"/>
    </source>
</evidence>
<protein>
    <submittedName>
        <fullName evidence="8">UDP-GlcNAc betaGal beta-1,3-N-acetylglucosaminyltransferase</fullName>
    </submittedName>
</protein>
<keyword evidence="9" id="KW-1185">Reference proteome</keyword>
<name>A0ABR2K8W4_9EUKA</name>
<evidence type="ECO:0000313" key="8">
    <source>
        <dbReference type="EMBL" id="KAK8887572.1"/>
    </source>
</evidence>